<evidence type="ECO:0000256" key="8">
    <source>
        <dbReference type="HAMAP-Rule" id="MF_01161"/>
    </source>
</evidence>
<comment type="similarity">
    <text evidence="8">Belongs to the tRNA(Ile)-lysidine synthase family.</text>
</comment>
<dbReference type="GO" id="GO:0032267">
    <property type="term" value="F:tRNA(Ile)-lysidine synthase activity"/>
    <property type="evidence" value="ECO:0007669"/>
    <property type="project" value="UniProtKB-EC"/>
</dbReference>
<proteinExistence type="inferred from homology"/>
<evidence type="ECO:0000256" key="6">
    <source>
        <dbReference type="ARBA" id="ARBA00022840"/>
    </source>
</evidence>
<sequence length="447" mass="51926">MRFVDKFMAFIADNHLFEEEQRVILAVSGGKDSVLMADLFAEARFNFAIAHCNFRLRGKDSDQDEEFVRNLAQHYKVPFYSVQFATETYAYENHISIQMAARDLRYDWLESLRQKEAYDYVAVAHHQTDSVETVLLNLLRGTGVAGLVGIAPKRDFIVRPLLAFSGREVKDELVKRRLEYREDISNASTKYKRNKIRLDVLPHLRELNQDLEKVFDNNGKRFSQLNRLLTKMVDEFRADNFQEQKDGRIEVSLDALKKLDPVDLWIYELFHPYGFSEMVLGDLISSWDHGSGKRFLSAEYQLLLDRGRLIMSSIEPCQDVRSRIVVDELPFEFTWYGEQYVIRTGEKDGVELTEFPVMIDAVALSMPLFIRSWQQGDKFQPLGMRGKKKVSDLLIEQKVPLTKKAEVPLLVDSNDNILAVWPWRINDQVKITPKTKKVLIFEKLKNG</sequence>
<dbReference type="EMBL" id="JBBVGT010000002">
    <property type="protein sequence ID" value="MFB5945728.1"/>
    <property type="molecule type" value="Genomic_DNA"/>
</dbReference>
<dbReference type="Gene3D" id="3.40.50.620">
    <property type="entry name" value="HUPs"/>
    <property type="match status" value="1"/>
</dbReference>
<reference evidence="10 11" key="1">
    <citation type="submission" date="2024-04" db="EMBL/GenBank/DDBJ databases">
        <title>Albibacterium profundi sp. nov., isolated from sediment of the Challenger Deep of Mariana Trench.</title>
        <authorList>
            <person name="Wang Y."/>
        </authorList>
    </citation>
    <scope>NUCLEOTIDE SEQUENCE [LARGE SCALE GENOMIC DNA]</scope>
    <source>
        <strain evidence="10 11">RHL897</strain>
    </source>
</reference>
<evidence type="ECO:0000256" key="2">
    <source>
        <dbReference type="ARBA" id="ARBA00022490"/>
    </source>
</evidence>
<evidence type="ECO:0000256" key="3">
    <source>
        <dbReference type="ARBA" id="ARBA00022598"/>
    </source>
</evidence>
<organism evidence="10 11">
    <name type="scientific">Albibacterium profundi</name>
    <dbReference type="NCBI Taxonomy" id="3134906"/>
    <lineage>
        <taxon>Bacteria</taxon>
        <taxon>Pseudomonadati</taxon>
        <taxon>Bacteroidota</taxon>
        <taxon>Sphingobacteriia</taxon>
        <taxon>Sphingobacteriales</taxon>
        <taxon>Sphingobacteriaceae</taxon>
        <taxon>Albibacterium</taxon>
    </lineage>
</organism>
<evidence type="ECO:0000259" key="9">
    <source>
        <dbReference type="SMART" id="SM00977"/>
    </source>
</evidence>
<keyword evidence="3 8" id="KW-0436">Ligase</keyword>
<dbReference type="NCBIfam" id="TIGR02433">
    <property type="entry name" value="lysidine_TilS_C"/>
    <property type="match status" value="1"/>
</dbReference>
<comment type="function">
    <text evidence="8">Ligates lysine onto the cytidine present at position 34 of the AUA codon-specific tRNA(Ile) that contains the anticodon CAU, in an ATP-dependent manner. Cytidine is converted to lysidine, thus changing the amino acid specificity of the tRNA from methionine to isoleucine.</text>
</comment>
<keyword evidence="4 8" id="KW-0819">tRNA processing</keyword>
<dbReference type="SUPFAM" id="SSF56037">
    <property type="entry name" value="PheT/TilS domain"/>
    <property type="match status" value="1"/>
</dbReference>
<dbReference type="SUPFAM" id="SSF52402">
    <property type="entry name" value="Adenine nucleotide alpha hydrolases-like"/>
    <property type="match status" value="1"/>
</dbReference>
<dbReference type="Proteomes" id="UP001580928">
    <property type="component" value="Unassembled WGS sequence"/>
</dbReference>
<dbReference type="SMART" id="SM00977">
    <property type="entry name" value="TilS_C"/>
    <property type="match status" value="1"/>
</dbReference>
<keyword evidence="2 8" id="KW-0963">Cytoplasm</keyword>
<comment type="caution">
    <text evidence="10">The sequence shown here is derived from an EMBL/GenBank/DDBJ whole genome shotgun (WGS) entry which is preliminary data.</text>
</comment>
<dbReference type="EC" id="6.3.4.19" evidence="8"/>
<evidence type="ECO:0000256" key="7">
    <source>
        <dbReference type="ARBA" id="ARBA00048539"/>
    </source>
</evidence>
<evidence type="ECO:0000256" key="5">
    <source>
        <dbReference type="ARBA" id="ARBA00022741"/>
    </source>
</evidence>
<dbReference type="Pfam" id="PF11734">
    <property type="entry name" value="TilS_C"/>
    <property type="match status" value="1"/>
</dbReference>
<dbReference type="CDD" id="cd01992">
    <property type="entry name" value="TilS_N"/>
    <property type="match status" value="1"/>
</dbReference>
<evidence type="ECO:0000313" key="10">
    <source>
        <dbReference type="EMBL" id="MFB5945728.1"/>
    </source>
</evidence>
<protein>
    <recommendedName>
        <fullName evidence="8">tRNA(Ile)-lysidine synthase</fullName>
        <ecNumber evidence="8">6.3.4.19</ecNumber>
    </recommendedName>
    <alternativeName>
        <fullName evidence="8">tRNA(Ile)-2-lysyl-cytidine synthase</fullName>
    </alternativeName>
    <alternativeName>
        <fullName evidence="8">tRNA(Ile)-lysidine synthetase</fullName>
    </alternativeName>
</protein>
<dbReference type="PANTHER" id="PTHR43033:SF1">
    <property type="entry name" value="TRNA(ILE)-LYSIDINE SYNTHASE-RELATED"/>
    <property type="match status" value="1"/>
</dbReference>
<dbReference type="InterPro" id="IPR011063">
    <property type="entry name" value="TilS/TtcA_N"/>
</dbReference>
<comment type="subcellular location">
    <subcellularLocation>
        <location evidence="1 8">Cytoplasm</location>
    </subcellularLocation>
</comment>
<dbReference type="NCBIfam" id="TIGR02432">
    <property type="entry name" value="lysidine_TilS_N"/>
    <property type="match status" value="1"/>
</dbReference>
<dbReference type="RefSeq" id="WP_375557262.1">
    <property type="nucleotide sequence ID" value="NZ_JBBVGT010000002.1"/>
</dbReference>
<dbReference type="HAMAP" id="MF_01161">
    <property type="entry name" value="tRNA_Ile_lys_synt"/>
    <property type="match status" value="1"/>
</dbReference>
<keyword evidence="5 8" id="KW-0547">Nucleotide-binding</keyword>
<evidence type="ECO:0000313" key="11">
    <source>
        <dbReference type="Proteomes" id="UP001580928"/>
    </source>
</evidence>
<keyword evidence="11" id="KW-1185">Reference proteome</keyword>
<accession>A0ABV5CEH1</accession>
<keyword evidence="6 8" id="KW-0067">ATP-binding</keyword>
<dbReference type="InterPro" id="IPR012795">
    <property type="entry name" value="tRNA_Ile_lys_synt_N"/>
</dbReference>
<evidence type="ECO:0000256" key="1">
    <source>
        <dbReference type="ARBA" id="ARBA00004496"/>
    </source>
</evidence>
<dbReference type="Pfam" id="PF01171">
    <property type="entry name" value="ATP_bind_3"/>
    <property type="match status" value="1"/>
</dbReference>
<evidence type="ECO:0000256" key="4">
    <source>
        <dbReference type="ARBA" id="ARBA00022694"/>
    </source>
</evidence>
<dbReference type="InterPro" id="IPR014729">
    <property type="entry name" value="Rossmann-like_a/b/a_fold"/>
</dbReference>
<dbReference type="InterPro" id="IPR012796">
    <property type="entry name" value="Lysidine-tRNA-synth_C"/>
</dbReference>
<dbReference type="InterPro" id="IPR012094">
    <property type="entry name" value="tRNA_Ile_lys_synt"/>
</dbReference>
<comment type="domain">
    <text evidence="8">The N-terminal region contains the highly conserved SGGXDS motif, predicted to be a P-loop motif involved in ATP binding.</text>
</comment>
<name>A0ABV5CEH1_9SPHI</name>
<comment type="catalytic activity">
    <reaction evidence="7 8">
        <text>cytidine(34) in tRNA(Ile2) + L-lysine + ATP = lysidine(34) in tRNA(Ile2) + AMP + diphosphate + H(+)</text>
        <dbReference type="Rhea" id="RHEA:43744"/>
        <dbReference type="Rhea" id="RHEA-COMP:10625"/>
        <dbReference type="Rhea" id="RHEA-COMP:10670"/>
        <dbReference type="ChEBI" id="CHEBI:15378"/>
        <dbReference type="ChEBI" id="CHEBI:30616"/>
        <dbReference type="ChEBI" id="CHEBI:32551"/>
        <dbReference type="ChEBI" id="CHEBI:33019"/>
        <dbReference type="ChEBI" id="CHEBI:82748"/>
        <dbReference type="ChEBI" id="CHEBI:83665"/>
        <dbReference type="ChEBI" id="CHEBI:456215"/>
        <dbReference type="EC" id="6.3.4.19"/>
    </reaction>
</comment>
<feature type="domain" description="Lysidine-tRNA(Ile) synthetase C-terminal" evidence="9">
    <location>
        <begin position="368"/>
        <end position="441"/>
    </location>
</feature>
<feature type="binding site" evidence="8">
    <location>
        <begin position="28"/>
        <end position="33"/>
    </location>
    <ligand>
        <name>ATP</name>
        <dbReference type="ChEBI" id="CHEBI:30616"/>
    </ligand>
</feature>
<gene>
    <name evidence="8 10" type="primary">tilS</name>
    <name evidence="10" type="ORF">WKR92_07770</name>
</gene>
<dbReference type="PANTHER" id="PTHR43033">
    <property type="entry name" value="TRNA(ILE)-LYSIDINE SYNTHASE-RELATED"/>
    <property type="match status" value="1"/>
</dbReference>